<dbReference type="Proteomes" id="UP001143370">
    <property type="component" value="Unassembled WGS sequence"/>
</dbReference>
<evidence type="ECO:0000256" key="4">
    <source>
        <dbReference type="SAM" id="MobiDB-lite"/>
    </source>
</evidence>
<evidence type="ECO:0000259" key="5">
    <source>
        <dbReference type="PROSITE" id="PS50893"/>
    </source>
</evidence>
<reference evidence="6" key="1">
    <citation type="journal article" date="2014" name="Int. J. Syst. Evol. Microbiol.">
        <title>Complete genome sequence of Corynebacterium casei LMG S-19264T (=DSM 44701T), isolated from a smear-ripened cheese.</title>
        <authorList>
            <consortium name="US DOE Joint Genome Institute (JGI-PGF)"/>
            <person name="Walter F."/>
            <person name="Albersmeier A."/>
            <person name="Kalinowski J."/>
            <person name="Ruckert C."/>
        </authorList>
    </citation>
    <scope>NUCLEOTIDE SEQUENCE</scope>
    <source>
        <strain evidence="6">VKM B-2484</strain>
    </source>
</reference>
<dbReference type="PANTHER" id="PTHR19211">
    <property type="entry name" value="ATP-BINDING TRANSPORT PROTEIN-RELATED"/>
    <property type="match status" value="1"/>
</dbReference>
<dbReference type="SUPFAM" id="SSF52540">
    <property type="entry name" value="P-loop containing nucleoside triphosphate hydrolases"/>
    <property type="match status" value="2"/>
</dbReference>
<feature type="domain" description="ABC transporter" evidence="5">
    <location>
        <begin position="4"/>
        <end position="233"/>
    </location>
</feature>
<dbReference type="RefSeq" id="WP_213374975.1">
    <property type="nucleotide sequence ID" value="NZ_BSFJ01000014.1"/>
</dbReference>
<feature type="compositionally biased region" description="Basic and acidic residues" evidence="4">
    <location>
        <begin position="255"/>
        <end position="268"/>
    </location>
</feature>
<proteinExistence type="predicted"/>
<organism evidence="6 7">
    <name type="scientific">Ancylobacter dichloromethanicus</name>
    <dbReference type="NCBI Taxonomy" id="518825"/>
    <lineage>
        <taxon>Bacteria</taxon>
        <taxon>Pseudomonadati</taxon>
        <taxon>Pseudomonadota</taxon>
        <taxon>Alphaproteobacteria</taxon>
        <taxon>Hyphomicrobiales</taxon>
        <taxon>Xanthobacteraceae</taxon>
        <taxon>Ancylobacter</taxon>
    </lineage>
</organism>
<dbReference type="Pfam" id="PF00005">
    <property type="entry name" value="ABC_tran"/>
    <property type="match status" value="2"/>
</dbReference>
<dbReference type="SMART" id="SM00382">
    <property type="entry name" value="AAA"/>
    <property type="match status" value="2"/>
</dbReference>
<reference evidence="6" key="2">
    <citation type="submission" date="2023-01" db="EMBL/GenBank/DDBJ databases">
        <authorList>
            <person name="Sun Q."/>
            <person name="Evtushenko L."/>
        </authorList>
    </citation>
    <scope>NUCLEOTIDE SEQUENCE</scope>
    <source>
        <strain evidence="6">VKM B-2484</strain>
    </source>
</reference>
<feature type="domain" description="ABC transporter" evidence="5">
    <location>
        <begin position="336"/>
        <end position="530"/>
    </location>
</feature>
<keyword evidence="7" id="KW-1185">Reference proteome</keyword>
<gene>
    <name evidence="6" type="ORF">GCM10017643_25080</name>
</gene>
<protein>
    <submittedName>
        <fullName evidence="6">ABC transporter ATP-binding protein</fullName>
    </submittedName>
</protein>
<dbReference type="EMBL" id="BSFJ01000014">
    <property type="protein sequence ID" value="GLK72392.1"/>
    <property type="molecule type" value="Genomic_DNA"/>
</dbReference>
<dbReference type="AlphaFoldDB" id="A0A9W6J7X3"/>
<sequence length="531" mass="56589">MSSIRLAGLTGLTPGGQPLFAGLDLVFGKERTGLIGRNGVGKSTLLKLITGERTPAAGSVHVDGTVYLLRQTVRPPVGQTIADQFGVSDALAALRRAEAGRAGADELAEVDWLIETRVREALARMGLQVSADTRLDRLSDGERTRAALAAALFAAPDFLLLDEPTNNLDRAGRQAVVELLRSWRSGALVVSHDRELLAHVDAIVELSSLGATRYGGNWAIYRARKQSEADAAQHALAEADKLVAQGRRKAQTALERQDRRDAAGARKGARGDLPRLLLGGRRERAEASRGDGSRLADRRLAEASDALAEARSKVEICDTLRVVLPSTLLPASRQVLRLDSVTIGHEVGRPLIRSLSFSMVGPERVALVGPNGAGKTSLLKLIAGTLSSLKGSVELSVSMAMLDQNVALLDPDLTIRDNFVRLNAGASENACRAALATFQFRAESALQQVGTLSGGQALRAGLACVLGGPHPPELLILDEPTNHLDLDSIEAIEAGLRAYDGALLVVSHDEHFLANIAIERRLELGEQDRST</sequence>
<name>A0A9W6J7X3_9HYPH</name>
<dbReference type="GO" id="GO:0005524">
    <property type="term" value="F:ATP binding"/>
    <property type="evidence" value="ECO:0007669"/>
    <property type="project" value="UniProtKB-KW"/>
</dbReference>
<dbReference type="GO" id="GO:0016887">
    <property type="term" value="F:ATP hydrolysis activity"/>
    <property type="evidence" value="ECO:0007669"/>
    <property type="project" value="InterPro"/>
</dbReference>
<accession>A0A9W6J7X3</accession>
<dbReference type="PANTHER" id="PTHR19211:SF6">
    <property type="entry name" value="BLL7188 PROTEIN"/>
    <property type="match status" value="1"/>
</dbReference>
<evidence type="ECO:0000313" key="7">
    <source>
        <dbReference type="Proteomes" id="UP001143370"/>
    </source>
</evidence>
<feature type="region of interest" description="Disordered" evidence="4">
    <location>
        <begin position="248"/>
        <end position="268"/>
    </location>
</feature>
<keyword evidence="2" id="KW-0547">Nucleotide-binding</keyword>
<evidence type="ECO:0000256" key="3">
    <source>
        <dbReference type="ARBA" id="ARBA00022840"/>
    </source>
</evidence>
<dbReference type="InterPro" id="IPR003439">
    <property type="entry name" value="ABC_transporter-like_ATP-bd"/>
</dbReference>
<evidence type="ECO:0000313" key="6">
    <source>
        <dbReference type="EMBL" id="GLK72392.1"/>
    </source>
</evidence>
<dbReference type="CDD" id="cd03221">
    <property type="entry name" value="ABCF_EF-3"/>
    <property type="match status" value="1"/>
</dbReference>
<dbReference type="InterPro" id="IPR027417">
    <property type="entry name" value="P-loop_NTPase"/>
</dbReference>
<keyword evidence="1" id="KW-0677">Repeat</keyword>
<evidence type="ECO:0000256" key="2">
    <source>
        <dbReference type="ARBA" id="ARBA00022741"/>
    </source>
</evidence>
<dbReference type="PROSITE" id="PS50893">
    <property type="entry name" value="ABC_TRANSPORTER_2"/>
    <property type="match status" value="2"/>
</dbReference>
<comment type="caution">
    <text evidence="6">The sequence shown here is derived from an EMBL/GenBank/DDBJ whole genome shotgun (WGS) entry which is preliminary data.</text>
</comment>
<keyword evidence="3 6" id="KW-0067">ATP-binding</keyword>
<dbReference type="InterPro" id="IPR003593">
    <property type="entry name" value="AAA+_ATPase"/>
</dbReference>
<dbReference type="InterPro" id="IPR050611">
    <property type="entry name" value="ABCF"/>
</dbReference>
<dbReference type="FunFam" id="3.40.50.300:FF:001320">
    <property type="entry name" value="Heme ABC transporter ATP-binding protein"/>
    <property type="match status" value="1"/>
</dbReference>
<dbReference type="Gene3D" id="3.40.50.300">
    <property type="entry name" value="P-loop containing nucleotide triphosphate hydrolases"/>
    <property type="match status" value="2"/>
</dbReference>
<evidence type="ECO:0000256" key="1">
    <source>
        <dbReference type="ARBA" id="ARBA00022737"/>
    </source>
</evidence>